<sequence length="482" mass="55649">MGKSSIAIASLFPPPPSFALRSYTELTPPAGHPGRVKTIDLVSRTYWWPNMSREIETFVQACQLCFRTKASRLASPGFLEPLPVPFRPWSDISIDYITPLPISERHGKKHQHIVTVVCRLTKMRHFIPVVGLSAEELADRFVEKVYCLHGTPDNIVSDRGSQFVSEFWKHLSERLSITLKRSSSFHPESDGQTERINAMVEQYLRAFMNFHQDDWYDWLPLAEFALNNTTSETTALLTCAPQFVTPKKTGVPKSQKANEIADRFDLILTKLKALAAQSIQKYEDYANRTRTDAPLYKEGDKVWVSTKNMKTNRPMKKGDDKWDGPYKILKVYKRACLLQLPTSFKIFPVFHNSLLRPLHRSLGLAGQEAINEAESRRNQGRILERDDETNEETERWEFDKLLDCHNEDGFHYQVKWKHHPASWQPAEDLRGQEDTIIAFHLANPDKPEPPAWVGFKRPKKLRQLITTPKKVHFNPMVEIRVF</sequence>
<proteinExistence type="predicted"/>
<reference evidence="14 15" key="1">
    <citation type="submission" date="2018-06" db="EMBL/GenBank/DDBJ databases">
        <title>Genome Sequence of the Brown Rot Fungal Pathogen Monilinia fructigena.</title>
        <authorList>
            <person name="Landi L."/>
            <person name="De Miccolis Angelini R.M."/>
            <person name="Pollastro S."/>
            <person name="Abate D."/>
            <person name="Faretra F."/>
            <person name="Romanazzi G."/>
        </authorList>
    </citation>
    <scope>NUCLEOTIDE SEQUENCE [LARGE SCALE GENOMIC DNA]</scope>
    <source>
        <strain evidence="14 15">Mfrg269</strain>
    </source>
</reference>
<keyword evidence="12" id="KW-0233">DNA recombination</keyword>
<dbReference type="AlphaFoldDB" id="A0A395IFW6"/>
<dbReference type="EMBL" id="QKRW01000092">
    <property type="protein sequence ID" value="RAL58233.1"/>
    <property type="molecule type" value="Genomic_DNA"/>
</dbReference>
<keyword evidence="8" id="KW-0229">DNA integration</keyword>
<dbReference type="GO" id="GO:0003677">
    <property type="term" value="F:DNA binding"/>
    <property type="evidence" value="ECO:0007669"/>
    <property type="project" value="UniProtKB-KW"/>
</dbReference>
<gene>
    <name evidence="14" type="ORF">DID88_002280</name>
</gene>
<keyword evidence="3" id="KW-0479">Metal-binding</keyword>
<protein>
    <recommendedName>
        <fullName evidence="13">Integrase catalytic domain-containing protein</fullName>
    </recommendedName>
</protein>
<dbReference type="PANTHER" id="PTHR37984">
    <property type="entry name" value="PROTEIN CBG26694"/>
    <property type="match status" value="1"/>
</dbReference>
<keyword evidence="7" id="KW-0694">RNA-binding</keyword>
<dbReference type="Gene3D" id="1.10.340.70">
    <property type="match status" value="1"/>
</dbReference>
<evidence type="ECO:0000256" key="2">
    <source>
        <dbReference type="ARBA" id="ARBA00022670"/>
    </source>
</evidence>
<evidence type="ECO:0000256" key="8">
    <source>
        <dbReference type="ARBA" id="ARBA00022908"/>
    </source>
</evidence>
<evidence type="ECO:0000256" key="11">
    <source>
        <dbReference type="ARBA" id="ARBA00023125"/>
    </source>
</evidence>
<dbReference type="GO" id="GO:0005634">
    <property type="term" value="C:nucleus"/>
    <property type="evidence" value="ECO:0007669"/>
    <property type="project" value="UniProtKB-ARBA"/>
</dbReference>
<dbReference type="InterPro" id="IPR036397">
    <property type="entry name" value="RNaseH_sf"/>
</dbReference>
<dbReference type="Pfam" id="PF24626">
    <property type="entry name" value="SH3_Tf2-1"/>
    <property type="match status" value="1"/>
</dbReference>
<dbReference type="InterPro" id="IPR012337">
    <property type="entry name" value="RNaseH-like_sf"/>
</dbReference>
<evidence type="ECO:0000259" key="13">
    <source>
        <dbReference type="PROSITE" id="PS50994"/>
    </source>
</evidence>
<comment type="subunit">
    <text evidence="1">Component of the NuA4 histone acetyltransferase complex.</text>
</comment>
<dbReference type="GO" id="GO:0004190">
    <property type="term" value="F:aspartic-type endopeptidase activity"/>
    <property type="evidence" value="ECO:0007669"/>
    <property type="project" value="UniProtKB-KW"/>
</dbReference>
<name>A0A395IFW6_9HELO</name>
<keyword evidence="15" id="KW-1185">Reference proteome</keyword>
<dbReference type="InterPro" id="IPR056924">
    <property type="entry name" value="SH3_Tf2-1"/>
</dbReference>
<dbReference type="InterPro" id="IPR041588">
    <property type="entry name" value="Integrase_H2C2"/>
</dbReference>
<evidence type="ECO:0000256" key="9">
    <source>
        <dbReference type="ARBA" id="ARBA00022918"/>
    </source>
</evidence>
<dbReference type="GO" id="GO:0006508">
    <property type="term" value="P:proteolysis"/>
    <property type="evidence" value="ECO:0007669"/>
    <property type="project" value="UniProtKB-KW"/>
</dbReference>
<keyword evidence="2" id="KW-0645">Protease</keyword>
<dbReference type="PROSITE" id="PS50994">
    <property type="entry name" value="INTEGRASE"/>
    <property type="match status" value="1"/>
</dbReference>
<dbReference type="GO" id="GO:0006310">
    <property type="term" value="P:DNA recombination"/>
    <property type="evidence" value="ECO:0007669"/>
    <property type="project" value="UniProtKB-KW"/>
</dbReference>
<keyword evidence="11" id="KW-0238">DNA-binding</keyword>
<dbReference type="Pfam" id="PF17921">
    <property type="entry name" value="Integrase_H2C2"/>
    <property type="match status" value="1"/>
</dbReference>
<dbReference type="GO" id="GO:0046872">
    <property type="term" value="F:metal ion binding"/>
    <property type="evidence" value="ECO:0007669"/>
    <property type="project" value="UniProtKB-KW"/>
</dbReference>
<dbReference type="Gene3D" id="3.30.420.10">
    <property type="entry name" value="Ribonuclease H-like superfamily/Ribonuclease H"/>
    <property type="match status" value="1"/>
</dbReference>
<keyword evidence="10" id="KW-0548">Nucleotidyltransferase</keyword>
<organism evidence="14 15">
    <name type="scientific">Monilinia fructigena</name>
    <dbReference type="NCBI Taxonomy" id="38457"/>
    <lineage>
        <taxon>Eukaryota</taxon>
        <taxon>Fungi</taxon>
        <taxon>Dikarya</taxon>
        <taxon>Ascomycota</taxon>
        <taxon>Pezizomycotina</taxon>
        <taxon>Leotiomycetes</taxon>
        <taxon>Helotiales</taxon>
        <taxon>Sclerotiniaceae</taxon>
        <taxon>Monilinia</taxon>
    </lineage>
</organism>
<dbReference type="SUPFAM" id="SSF54160">
    <property type="entry name" value="Chromo domain-like"/>
    <property type="match status" value="1"/>
</dbReference>
<dbReference type="InterPro" id="IPR001584">
    <property type="entry name" value="Integrase_cat-core"/>
</dbReference>
<dbReference type="CDD" id="cd00024">
    <property type="entry name" value="CD_CSD"/>
    <property type="match status" value="1"/>
</dbReference>
<feature type="domain" description="Integrase catalytic" evidence="13">
    <location>
        <begin position="84"/>
        <end position="249"/>
    </location>
</feature>
<evidence type="ECO:0000256" key="3">
    <source>
        <dbReference type="ARBA" id="ARBA00022723"/>
    </source>
</evidence>
<keyword evidence="9" id="KW-0695">RNA-directed DNA polymerase</keyword>
<keyword evidence="5" id="KW-0378">Hydrolase</keyword>
<evidence type="ECO:0000256" key="6">
    <source>
        <dbReference type="ARBA" id="ARBA00022842"/>
    </source>
</evidence>
<evidence type="ECO:0000313" key="15">
    <source>
        <dbReference type="Proteomes" id="UP000249056"/>
    </source>
</evidence>
<evidence type="ECO:0000256" key="7">
    <source>
        <dbReference type="ARBA" id="ARBA00022884"/>
    </source>
</evidence>
<evidence type="ECO:0000256" key="5">
    <source>
        <dbReference type="ARBA" id="ARBA00022801"/>
    </source>
</evidence>
<evidence type="ECO:0000256" key="1">
    <source>
        <dbReference type="ARBA" id="ARBA00011353"/>
    </source>
</evidence>
<evidence type="ECO:0000256" key="10">
    <source>
        <dbReference type="ARBA" id="ARBA00022932"/>
    </source>
</evidence>
<evidence type="ECO:0000256" key="4">
    <source>
        <dbReference type="ARBA" id="ARBA00022750"/>
    </source>
</evidence>
<dbReference type="Proteomes" id="UP000249056">
    <property type="component" value="Unassembled WGS sequence"/>
</dbReference>
<accession>A0A395IFW6</accession>
<dbReference type="InterPro" id="IPR050951">
    <property type="entry name" value="Retrovirus_Pol_polyprotein"/>
</dbReference>
<dbReference type="PANTHER" id="PTHR37984:SF15">
    <property type="entry name" value="INTEGRASE CATALYTIC DOMAIN-CONTAINING PROTEIN"/>
    <property type="match status" value="1"/>
</dbReference>
<dbReference type="GO" id="GO:0003887">
    <property type="term" value="F:DNA-directed DNA polymerase activity"/>
    <property type="evidence" value="ECO:0007669"/>
    <property type="project" value="UniProtKB-KW"/>
</dbReference>
<dbReference type="OrthoDB" id="3563554at2759"/>
<keyword evidence="10" id="KW-0239">DNA-directed DNA polymerase</keyword>
<dbReference type="GO" id="GO:0003723">
    <property type="term" value="F:RNA binding"/>
    <property type="evidence" value="ECO:0007669"/>
    <property type="project" value="UniProtKB-KW"/>
</dbReference>
<keyword evidence="6" id="KW-0460">Magnesium</keyword>
<keyword evidence="4" id="KW-0064">Aspartyl protease</keyword>
<dbReference type="GO" id="GO:0015074">
    <property type="term" value="P:DNA integration"/>
    <property type="evidence" value="ECO:0007669"/>
    <property type="project" value="UniProtKB-KW"/>
</dbReference>
<keyword evidence="10" id="KW-0808">Transferase</keyword>
<evidence type="ECO:0000313" key="14">
    <source>
        <dbReference type="EMBL" id="RAL58233.1"/>
    </source>
</evidence>
<evidence type="ECO:0000256" key="12">
    <source>
        <dbReference type="ARBA" id="ARBA00023172"/>
    </source>
</evidence>
<dbReference type="InterPro" id="IPR016197">
    <property type="entry name" value="Chromo-like_dom_sf"/>
</dbReference>
<comment type="caution">
    <text evidence="14">The sequence shown here is derived from an EMBL/GenBank/DDBJ whole genome shotgun (WGS) entry which is preliminary data.</text>
</comment>
<dbReference type="GO" id="GO:0003964">
    <property type="term" value="F:RNA-directed DNA polymerase activity"/>
    <property type="evidence" value="ECO:0007669"/>
    <property type="project" value="UniProtKB-KW"/>
</dbReference>
<dbReference type="Gene3D" id="2.40.50.40">
    <property type="match status" value="1"/>
</dbReference>
<dbReference type="SUPFAM" id="SSF53098">
    <property type="entry name" value="Ribonuclease H-like"/>
    <property type="match status" value="1"/>
</dbReference>